<feature type="binding site" evidence="9">
    <location>
        <position position="88"/>
    </location>
    <ligand>
        <name>substrate</name>
    </ligand>
</feature>
<dbReference type="EMBL" id="CP003903">
    <property type="protein sequence ID" value="AGC03877.1"/>
    <property type="molecule type" value="Genomic_DNA"/>
</dbReference>
<feature type="site" description="Transition state stabilizer" evidence="9">
    <location>
        <position position="18"/>
    </location>
</feature>
<gene>
    <name evidence="9 11" type="primary">coaD</name>
    <name evidence="11" type="ORF">BCHRO640_656</name>
</gene>
<evidence type="ECO:0000256" key="4">
    <source>
        <dbReference type="ARBA" id="ARBA00022741"/>
    </source>
</evidence>
<evidence type="ECO:0000256" key="9">
    <source>
        <dbReference type="HAMAP-Rule" id="MF_00151"/>
    </source>
</evidence>
<keyword evidence="1 9" id="KW-0963">Cytoplasm</keyword>
<feature type="binding site" evidence="9">
    <location>
        <position position="18"/>
    </location>
    <ligand>
        <name>ATP</name>
        <dbReference type="ChEBI" id="CHEBI:30616"/>
    </ligand>
</feature>
<dbReference type="Gene3D" id="3.40.50.620">
    <property type="entry name" value="HUPs"/>
    <property type="match status" value="1"/>
</dbReference>
<comment type="cofactor">
    <cofactor evidence="9">
        <name>Mg(2+)</name>
        <dbReference type="ChEBI" id="CHEBI:18420"/>
    </cofactor>
</comment>
<dbReference type="PANTHER" id="PTHR21342:SF1">
    <property type="entry name" value="PHOSPHOPANTETHEINE ADENYLYLTRANSFERASE"/>
    <property type="match status" value="1"/>
</dbReference>
<evidence type="ECO:0000313" key="11">
    <source>
        <dbReference type="EMBL" id="AGC03877.1"/>
    </source>
</evidence>
<comment type="function">
    <text evidence="9">Reversibly transfers an adenylyl group from ATP to 4'-phosphopantetheine, yielding dephospho-CoA (dPCoA) and pyrophosphate.</text>
</comment>
<name>A0ABN4AZ88_9ENTR</name>
<feature type="binding site" evidence="9">
    <location>
        <begin position="124"/>
        <end position="130"/>
    </location>
    <ligand>
        <name>ATP</name>
        <dbReference type="ChEBI" id="CHEBI:30616"/>
    </ligand>
</feature>
<evidence type="ECO:0000256" key="3">
    <source>
        <dbReference type="ARBA" id="ARBA00022695"/>
    </source>
</evidence>
<dbReference type="NCBIfam" id="TIGR00125">
    <property type="entry name" value="cyt_tran_rel"/>
    <property type="match status" value="1"/>
</dbReference>
<evidence type="ECO:0000256" key="8">
    <source>
        <dbReference type="ARBA" id="ARBA00029346"/>
    </source>
</evidence>
<reference evidence="11 12" key="1">
    <citation type="journal article" date="2013" name="Genome Biol. Evol.">
        <title>Sequence context of indel mutations and their effect on protein evolution in a bacterial endosymbiont.</title>
        <authorList>
            <person name="Williams L.E."/>
            <person name="Wernegreen J.J."/>
        </authorList>
    </citation>
    <scope>NUCLEOTIDE SEQUENCE [LARGE SCALE GENOMIC DNA]</scope>
    <source>
        <strain evidence="11 12">640</strain>
    </source>
</reference>
<comment type="similarity">
    <text evidence="9">Belongs to the bacterial CoaD family.</text>
</comment>
<evidence type="ECO:0000256" key="5">
    <source>
        <dbReference type="ARBA" id="ARBA00022840"/>
    </source>
</evidence>
<dbReference type="InterPro" id="IPR004821">
    <property type="entry name" value="Cyt_trans-like"/>
</dbReference>
<comment type="catalytic activity">
    <reaction evidence="8 9">
        <text>(R)-4'-phosphopantetheine + ATP + H(+) = 3'-dephospho-CoA + diphosphate</text>
        <dbReference type="Rhea" id="RHEA:19801"/>
        <dbReference type="ChEBI" id="CHEBI:15378"/>
        <dbReference type="ChEBI" id="CHEBI:30616"/>
        <dbReference type="ChEBI" id="CHEBI:33019"/>
        <dbReference type="ChEBI" id="CHEBI:57328"/>
        <dbReference type="ChEBI" id="CHEBI:61723"/>
        <dbReference type="EC" id="2.7.7.3"/>
    </reaction>
</comment>
<keyword evidence="7 9" id="KW-0173">Coenzyme A biosynthesis</keyword>
<feature type="binding site" evidence="9">
    <location>
        <position position="10"/>
    </location>
    <ligand>
        <name>substrate</name>
    </ligand>
</feature>
<keyword evidence="3 9" id="KW-0548">Nucleotidyltransferase</keyword>
<dbReference type="NCBIfam" id="TIGR01510">
    <property type="entry name" value="coaD_prev_kdtB"/>
    <property type="match status" value="1"/>
</dbReference>
<dbReference type="SUPFAM" id="SSF52374">
    <property type="entry name" value="Nucleotidylyl transferase"/>
    <property type="match status" value="1"/>
</dbReference>
<feature type="binding site" evidence="9">
    <location>
        <position position="74"/>
    </location>
    <ligand>
        <name>substrate</name>
    </ligand>
</feature>
<protein>
    <recommendedName>
        <fullName evidence="9">Phosphopantetheine adenylyltransferase</fullName>
        <ecNumber evidence="9">2.7.7.3</ecNumber>
    </recommendedName>
    <alternativeName>
        <fullName evidence="9">Dephospho-CoA pyrophosphorylase</fullName>
    </alternativeName>
    <alternativeName>
        <fullName evidence="9">Pantetheine-phosphate adenylyltransferase</fullName>
        <shortName evidence="9">PPAT</shortName>
    </alternativeName>
</protein>
<evidence type="ECO:0000313" key="12">
    <source>
        <dbReference type="Proteomes" id="UP000011067"/>
    </source>
</evidence>
<dbReference type="CDD" id="cd02163">
    <property type="entry name" value="PPAT"/>
    <property type="match status" value="1"/>
</dbReference>
<keyword evidence="6 9" id="KW-0460">Magnesium</keyword>
<feature type="binding site" evidence="9">
    <location>
        <position position="42"/>
    </location>
    <ligand>
        <name>substrate</name>
    </ligand>
</feature>
<evidence type="ECO:0000256" key="6">
    <source>
        <dbReference type="ARBA" id="ARBA00022842"/>
    </source>
</evidence>
<dbReference type="Pfam" id="PF01467">
    <property type="entry name" value="CTP_transf_like"/>
    <property type="match status" value="1"/>
</dbReference>
<accession>A0ABN4AZ88</accession>
<dbReference type="GO" id="GO:0016779">
    <property type="term" value="F:nucleotidyltransferase activity"/>
    <property type="evidence" value="ECO:0007669"/>
    <property type="project" value="UniProtKB-KW"/>
</dbReference>
<feature type="domain" description="Cytidyltransferase-like" evidence="10">
    <location>
        <begin position="6"/>
        <end position="134"/>
    </location>
</feature>
<organism evidence="11 12">
    <name type="scientific">Candidatus Blochmanniella chromaiodes str. 640</name>
    <dbReference type="NCBI Taxonomy" id="1240471"/>
    <lineage>
        <taxon>Bacteria</taxon>
        <taxon>Pseudomonadati</taxon>
        <taxon>Pseudomonadota</taxon>
        <taxon>Gammaproteobacteria</taxon>
        <taxon>Enterobacterales</taxon>
        <taxon>Enterobacteriaceae</taxon>
        <taxon>ant endosymbionts</taxon>
        <taxon>Candidatus Blochmanniella</taxon>
    </lineage>
</organism>
<dbReference type="InterPro" id="IPR001980">
    <property type="entry name" value="PPAT"/>
</dbReference>
<comment type="subunit">
    <text evidence="9">Homohexamer.</text>
</comment>
<feature type="binding site" evidence="9">
    <location>
        <begin position="10"/>
        <end position="11"/>
    </location>
    <ligand>
        <name>ATP</name>
        <dbReference type="ChEBI" id="CHEBI:30616"/>
    </ligand>
</feature>
<comment type="pathway">
    <text evidence="9">Cofactor biosynthesis; coenzyme A biosynthesis; CoA from (R)-pantothenate: step 4/5.</text>
</comment>
<keyword evidence="12" id="KW-1185">Reference proteome</keyword>
<dbReference type="HAMAP" id="MF_00151">
    <property type="entry name" value="PPAT_bact"/>
    <property type="match status" value="1"/>
</dbReference>
<dbReference type="Proteomes" id="UP000011067">
    <property type="component" value="Chromosome"/>
</dbReference>
<evidence type="ECO:0000259" key="10">
    <source>
        <dbReference type="Pfam" id="PF01467"/>
    </source>
</evidence>
<dbReference type="EC" id="2.7.7.3" evidence="9"/>
<dbReference type="PANTHER" id="PTHR21342">
    <property type="entry name" value="PHOSPHOPANTETHEINE ADENYLYLTRANSFERASE"/>
    <property type="match status" value="1"/>
</dbReference>
<proteinExistence type="inferred from homology"/>
<keyword evidence="2 9" id="KW-0808">Transferase</keyword>
<sequence length="171" mass="19833">MTIQAMYPGTFDPLTYGHLDIIIRAHKIFDKIFLAVAENSQKHPLFSLEERVIFAKQATAMLDYVTVFGFNDLTINVMKKKQVNILIRGLRTRSDFEYEIQLAKINNYCSNEVETIFMISTDIWACLSSKLVKEIAQYGGRIDRFIPNFIAEKVIEKLRNTEKKNKNISFL</sequence>
<evidence type="ECO:0000256" key="2">
    <source>
        <dbReference type="ARBA" id="ARBA00022679"/>
    </source>
</evidence>
<dbReference type="PRINTS" id="PR01020">
    <property type="entry name" value="LPSBIOSNTHSS"/>
</dbReference>
<evidence type="ECO:0000256" key="1">
    <source>
        <dbReference type="ARBA" id="ARBA00022490"/>
    </source>
</evidence>
<dbReference type="InterPro" id="IPR014729">
    <property type="entry name" value="Rossmann-like_a/b/a_fold"/>
</dbReference>
<keyword evidence="4 9" id="KW-0547">Nucleotide-binding</keyword>
<evidence type="ECO:0000256" key="7">
    <source>
        <dbReference type="ARBA" id="ARBA00022993"/>
    </source>
</evidence>
<dbReference type="RefSeq" id="WP_015344842.1">
    <property type="nucleotide sequence ID" value="NC_020075.1"/>
</dbReference>
<keyword evidence="5 9" id="KW-0067">ATP-binding</keyword>
<feature type="binding site" evidence="9">
    <location>
        <begin position="89"/>
        <end position="91"/>
    </location>
    <ligand>
        <name>ATP</name>
        <dbReference type="ChEBI" id="CHEBI:30616"/>
    </ligand>
</feature>
<feature type="binding site" evidence="9">
    <location>
        <position position="99"/>
    </location>
    <ligand>
        <name>ATP</name>
        <dbReference type="ChEBI" id="CHEBI:30616"/>
    </ligand>
</feature>
<comment type="subcellular location">
    <subcellularLocation>
        <location evidence="9">Cytoplasm</location>
    </subcellularLocation>
</comment>